<dbReference type="InterPro" id="IPR027417">
    <property type="entry name" value="P-loop_NTPase"/>
</dbReference>
<feature type="domain" description="ORC1/DEAH AAA+ ATPase" evidence="1">
    <location>
        <begin position="251"/>
        <end position="385"/>
    </location>
</feature>
<dbReference type="InterPro" id="IPR049945">
    <property type="entry name" value="AAA_22"/>
</dbReference>
<evidence type="ECO:0000313" key="2">
    <source>
        <dbReference type="EMBL" id="GLX86338.1"/>
    </source>
</evidence>
<organism evidence="2 3">
    <name type="scientific">Thalassotalea loyana</name>
    <dbReference type="NCBI Taxonomy" id="280483"/>
    <lineage>
        <taxon>Bacteria</taxon>
        <taxon>Pseudomonadati</taxon>
        <taxon>Pseudomonadota</taxon>
        <taxon>Gammaproteobacteria</taxon>
        <taxon>Alteromonadales</taxon>
        <taxon>Colwelliaceae</taxon>
        <taxon>Thalassotalea</taxon>
    </lineage>
</organism>
<comment type="caution">
    <text evidence="2">The sequence shown here is derived from an EMBL/GenBank/DDBJ whole genome shotgun (WGS) entry which is preliminary data.</text>
</comment>
<dbReference type="Pfam" id="PF13401">
    <property type="entry name" value="AAA_22"/>
    <property type="match status" value="1"/>
</dbReference>
<dbReference type="SUPFAM" id="SSF52540">
    <property type="entry name" value="P-loop containing nucleoside triphosphate hydrolases"/>
    <property type="match status" value="1"/>
</dbReference>
<name>A0ABQ6HE29_9GAMM</name>
<dbReference type="PANTHER" id="PTHR35894:SF1">
    <property type="entry name" value="PHOSPHORIBULOKINASE _ URIDINE KINASE FAMILY"/>
    <property type="match status" value="1"/>
</dbReference>
<dbReference type="Gene3D" id="3.40.50.300">
    <property type="entry name" value="P-loop containing nucleotide triphosphate hydrolases"/>
    <property type="match status" value="1"/>
</dbReference>
<accession>A0ABQ6HE29</accession>
<dbReference type="EMBL" id="BSSV01000006">
    <property type="protein sequence ID" value="GLX86338.1"/>
    <property type="molecule type" value="Genomic_DNA"/>
</dbReference>
<reference evidence="2 3" key="1">
    <citation type="submission" date="2023-03" db="EMBL/GenBank/DDBJ databases">
        <title>Thalassotalea loyana LMG 22536T draft genome sequence.</title>
        <authorList>
            <person name="Sawabe T."/>
        </authorList>
    </citation>
    <scope>NUCLEOTIDE SEQUENCE [LARGE SCALE GENOMIC DNA]</scope>
    <source>
        <strain evidence="2 3">LMG 22536</strain>
    </source>
</reference>
<dbReference type="Proteomes" id="UP001157134">
    <property type="component" value="Unassembled WGS sequence"/>
</dbReference>
<keyword evidence="3" id="KW-1185">Reference proteome</keyword>
<proteinExistence type="predicted"/>
<dbReference type="InterPro" id="IPR052026">
    <property type="entry name" value="ExeA_AAA_ATPase_DNA-bind"/>
</dbReference>
<dbReference type="PANTHER" id="PTHR35894">
    <property type="entry name" value="GENERAL SECRETION PATHWAY PROTEIN A-RELATED"/>
    <property type="match status" value="1"/>
</dbReference>
<protein>
    <recommendedName>
        <fullName evidence="1">ORC1/DEAH AAA+ ATPase domain-containing protein</fullName>
    </recommendedName>
</protein>
<sequence length="493" mass="55873">MSAAPQIQTTLAPLTLSDVMKNQGVKQKAWIEQCEKDGVKLHRSAARALMLFGIWPTTLDCNAVMASLQKLFTQPLNKEEQALMLQPEQETAPKAYLAKQILEHYGIAQTTALHAITANGVKCSRTTLNMFLNNGYCPKGLTPLQLKEPIEQLLMPLANQEEIDTLWHLTDHKPAIRGIKDKVKRATPEQNNNKTTVIFDQLEPEMLYRKTMNHFHLCAHPFENEIQQVDDLFMSQNHMRVREAMVQTATRGGILAVIGECGAGKSEVRKGFYDYVNNNHPELVIIEPMVIDKRRLTASMIFDALADELNIKNMPRSLEDRARAVERQLKRSSKGNNRHVLVIEEAHDLTNDAFKHLKRICELTDGFNRLVSVILVGQPELEAKLAYTNYDIREFSYRCNVMMLPPLGLELHNYIAHKFNRINVNYKNVVTDDGVEAIRNRLTGQVKFGIAKKSQDKDMTYPLMVNTILVKAMNLAASLSEPHVTPDVIAEIK</sequence>
<evidence type="ECO:0000259" key="1">
    <source>
        <dbReference type="Pfam" id="PF13401"/>
    </source>
</evidence>
<gene>
    <name evidence="2" type="ORF">tloyanaT_25910</name>
</gene>
<evidence type="ECO:0000313" key="3">
    <source>
        <dbReference type="Proteomes" id="UP001157134"/>
    </source>
</evidence>